<evidence type="ECO:0000256" key="1">
    <source>
        <dbReference type="SAM" id="SignalP"/>
    </source>
</evidence>
<dbReference type="Gene3D" id="2.120.10.10">
    <property type="match status" value="1"/>
</dbReference>
<dbReference type="PANTHER" id="PTHR43752:SF2">
    <property type="entry name" value="BNR_ASP-BOX REPEAT FAMILY PROTEIN"/>
    <property type="match status" value="1"/>
</dbReference>
<dbReference type="Pfam" id="PF13088">
    <property type="entry name" value="BNR_2"/>
    <property type="match status" value="1"/>
</dbReference>
<keyword evidence="1" id="KW-0732">Signal</keyword>
<dbReference type="EMBL" id="CP046401">
    <property type="protein sequence ID" value="QGY46811.1"/>
    <property type="molecule type" value="Genomic_DNA"/>
</dbReference>
<feature type="signal peptide" evidence="1">
    <location>
        <begin position="1"/>
        <end position="21"/>
    </location>
</feature>
<organism evidence="3 4">
    <name type="scientific">Maribellus comscasis</name>
    <dbReference type="NCBI Taxonomy" id="2681766"/>
    <lineage>
        <taxon>Bacteria</taxon>
        <taxon>Pseudomonadati</taxon>
        <taxon>Bacteroidota</taxon>
        <taxon>Bacteroidia</taxon>
        <taxon>Marinilabiliales</taxon>
        <taxon>Prolixibacteraceae</taxon>
        <taxon>Maribellus</taxon>
    </lineage>
</organism>
<dbReference type="AlphaFoldDB" id="A0A6I6JW26"/>
<reference evidence="3 4" key="1">
    <citation type="submission" date="2019-11" db="EMBL/GenBank/DDBJ databases">
        <authorList>
            <person name="Zheng R.K."/>
            <person name="Sun C.M."/>
        </authorList>
    </citation>
    <scope>NUCLEOTIDE SEQUENCE [LARGE SCALE GENOMIC DNA]</scope>
    <source>
        <strain evidence="3 4">WC007</strain>
    </source>
</reference>
<protein>
    <recommendedName>
        <fullName evidence="2">Sialidase domain-containing protein</fullName>
    </recommendedName>
</protein>
<evidence type="ECO:0000313" key="3">
    <source>
        <dbReference type="EMBL" id="QGY46811.1"/>
    </source>
</evidence>
<gene>
    <name evidence="3" type="ORF">GM418_25085</name>
</gene>
<dbReference type="KEGG" id="mcos:GM418_25085"/>
<accession>A0A6I6JW26</accession>
<feature type="domain" description="Sialidase" evidence="2">
    <location>
        <begin position="157"/>
        <end position="368"/>
    </location>
</feature>
<dbReference type="InterPro" id="IPR036278">
    <property type="entry name" value="Sialidase_sf"/>
</dbReference>
<dbReference type="Proteomes" id="UP000428260">
    <property type="component" value="Chromosome"/>
</dbReference>
<evidence type="ECO:0000259" key="2">
    <source>
        <dbReference type="Pfam" id="PF13088"/>
    </source>
</evidence>
<dbReference type="SUPFAM" id="SSF50939">
    <property type="entry name" value="Sialidases"/>
    <property type="match status" value="1"/>
</dbReference>
<evidence type="ECO:0000313" key="4">
    <source>
        <dbReference type="Proteomes" id="UP000428260"/>
    </source>
</evidence>
<keyword evidence="4" id="KW-1185">Reference proteome</keyword>
<proteinExistence type="predicted"/>
<dbReference type="PANTHER" id="PTHR43752">
    <property type="entry name" value="BNR/ASP-BOX REPEAT FAMILY PROTEIN"/>
    <property type="match status" value="1"/>
</dbReference>
<feature type="chain" id="PRO_5026351474" description="Sialidase domain-containing protein" evidence="1">
    <location>
        <begin position="22"/>
        <end position="395"/>
    </location>
</feature>
<sequence length="395" mass="45009">MKYLKLIYFVLLALLISDAFGQEPGAKIQHVKVYYEPGRFGGWPANNGIWSWENEILVGFARGYHKNLGQHMHNIDREKPEEHMFARSFDGGKTWTIEAPGKEGVMIARGSSLHGTEPDPEHMKSVSKLNKPMDFSNPGFVLKFWMLNMNHGPSIFYYSYDKGHTWKGPFSLEVDGNKKIAARIDYMVEDYNSCVAFLTASKSNDQEGRVFVARTDDGGLSWQLVSYVGDEPEKGFRIMPSTVRLSENELLLTSRVRSETTDYFELSEKERKNSRYIDSWLSKDNGKSWSYLGKPVDDTGEGNPPSLIKLKDGRLCLTYGYREKPYSICAKLSTDGGQTWSKPIVLRTNGSGRDIGYVRSVQRPDGKVVTVYYFEDSAQPERFIECAIWNPKLYN</sequence>
<name>A0A6I6JW26_9BACT</name>
<dbReference type="CDD" id="cd15482">
    <property type="entry name" value="Sialidase_non-viral"/>
    <property type="match status" value="1"/>
</dbReference>
<dbReference type="RefSeq" id="WP_158870073.1">
    <property type="nucleotide sequence ID" value="NZ_CP046401.1"/>
</dbReference>
<dbReference type="InterPro" id="IPR011040">
    <property type="entry name" value="Sialidase"/>
</dbReference>